<proteinExistence type="predicted"/>
<feature type="compositionally biased region" description="Basic and acidic residues" evidence="1">
    <location>
        <begin position="1"/>
        <end position="28"/>
    </location>
</feature>
<gene>
    <name evidence="3" type="ORF">QHF89_39410</name>
</gene>
<keyword evidence="4" id="KW-1185">Reference proteome</keyword>
<evidence type="ECO:0000313" key="4">
    <source>
        <dbReference type="Proteomes" id="UP001160301"/>
    </source>
</evidence>
<reference evidence="3 4" key="1">
    <citation type="submission" date="2023-04" db="EMBL/GenBank/DDBJ databases">
        <title>The genome sequence of Polyangium sorediatum DSM14670.</title>
        <authorList>
            <person name="Zhang X."/>
        </authorList>
    </citation>
    <scope>NUCLEOTIDE SEQUENCE [LARGE SCALE GENOMIC DNA]</scope>
    <source>
        <strain evidence="3 4">DSM 14670</strain>
    </source>
</reference>
<organism evidence="3 4">
    <name type="scientific">Polyangium sorediatum</name>
    <dbReference type="NCBI Taxonomy" id="889274"/>
    <lineage>
        <taxon>Bacteria</taxon>
        <taxon>Pseudomonadati</taxon>
        <taxon>Myxococcota</taxon>
        <taxon>Polyangia</taxon>
        <taxon>Polyangiales</taxon>
        <taxon>Polyangiaceae</taxon>
        <taxon>Polyangium</taxon>
    </lineage>
</organism>
<dbReference type="Proteomes" id="UP001160301">
    <property type="component" value="Unassembled WGS sequence"/>
</dbReference>
<evidence type="ECO:0000313" key="3">
    <source>
        <dbReference type="EMBL" id="MDI1435638.1"/>
    </source>
</evidence>
<dbReference type="SMART" id="SM00458">
    <property type="entry name" value="RICIN"/>
    <property type="match status" value="1"/>
</dbReference>
<evidence type="ECO:0000259" key="2">
    <source>
        <dbReference type="SMART" id="SM00458"/>
    </source>
</evidence>
<feature type="domain" description="Ricin B lectin" evidence="2">
    <location>
        <begin position="392"/>
        <end position="530"/>
    </location>
</feature>
<accession>A0ABT6P507</accession>
<dbReference type="CDD" id="cd00161">
    <property type="entry name" value="beta-trefoil_Ricin-like"/>
    <property type="match status" value="1"/>
</dbReference>
<name>A0ABT6P507_9BACT</name>
<sequence length="532" mass="59041">MTETTKKERPLSKKATERANKLREKLSGAREGSLGARRMQKNRAANPLFGAALHAAARLEAGHELSDLERTLVDALEKGISQEEIKAWGKAYRETKGARAREILPDVIADRPIDQPFTMRDLADALPAQVEAVKAQANVRVVDIAKLGPDQELDQRDEAFLAAAQEYGSSFVYFTSSAPQPEPAPTSAEGSGEALAAGEVFIIQPFKMRTIKRSGDTALGPSDEIFWCFSGGSDEDTWTFTSREFGSCDDGDWDERFDPSDCAFIGRVGDSLALTIDCWEKDAGTIFGNTSEYLRKAADHCLRACQELEGDPESKAEDWAALLYITFSLVAELLDLFNNEDDFVQGLRFGWDRAALLGLDNRELSFRFDGETERGMGIQDLYLRFKTIPTGRPVGIRSRNGQKAISIENEDTANGARVLQWFCDNTPPPHQQFRLEWKGWRYFQIVAVHSGKVLDVPGSSHNSEVPIIQYQSTGGYNQWFRLDPVGEGCVRIVAKHSGKVLDVHGGGIENGAVIQQHHWLGGNNQKWWISPV</sequence>
<dbReference type="RefSeq" id="WP_136970000.1">
    <property type="nucleotide sequence ID" value="NZ_JARZHI010000063.1"/>
</dbReference>
<evidence type="ECO:0000256" key="1">
    <source>
        <dbReference type="SAM" id="MobiDB-lite"/>
    </source>
</evidence>
<dbReference type="PROSITE" id="PS50231">
    <property type="entry name" value="RICIN_B_LECTIN"/>
    <property type="match status" value="1"/>
</dbReference>
<dbReference type="Gene3D" id="2.80.10.50">
    <property type="match status" value="1"/>
</dbReference>
<comment type="caution">
    <text evidence="3">The sequence shown here is derived from an EMBL/GenBank/DDBJ whole genome shotgun (WGS) entry which is preliminary data.</text>
</comment>
<feature type="region of interest" description="Disordered" evidence="1">
    <location>
        <begin position="1"/>
        <end position="37"/>
    </location>
</feature>
<dbReference type="InterPro" id="IPR000772">
    <property type="entry name" value="Ricin_B_lectin"/>
</dbReference>
<dbReference type="Pfam" id="PF14200">
    <property type="entry name" value="RicinB_lectin_2"/>
    <property type="match status" value="1"/>
</dbReference>
<dbReference type="EMBL" id="JARZHI010000063">
    <property type="protein sequence ID" value="MDI1435638.1"/>
    <property type="molecule type" value="Genomic_DNA"/>
</dbReference>
<dbReference type="InterPro" id="IPR035992">
    <property type="entry name" value="Ricin_B-like_lectins"/>
</dbReference>
<protein>
    <submittedName>
        <fullName evidence="3">RICIN domain-containing protein</fullName>
    </submittedName>
</protein>
<dbReference type="SUPFAM" id="SSF50370">
    <property type="entry name" value="Ricin B-like lectins"/>
    <property type="match status" value="1"/>
</dbReference>